<dbReference type="InterPro" id="IPR036691">
    <property type="entry name" value="Endo/exonu/phosph_ase_sf"/>
</dbReference>
<keyword evidence="3" id="KW-0255">Endonuclease</keyword>
<reference evidence="3 4" key="1">
    <citation type="submission" date="2014-05" db="EMBL/GenBank/DDBJ databases">
        <title>Draft Genome Sequence of Nitratireductor basaltis Strain UMTGB225, A Marine Bacterium Isolated from Green Barrel Tunicate.</title>
        <authorList>
            <person name="Gan H.Y."/>
        </authorList>
    </citation>
    <scope>NUCLEOTIDE SEQUENCE [LARGE SCALE GENOMIC DNA]</scope>
    <source>
        <strain evidence="3 4">UMTGB225</strain>
    </source>
</reference>
<evidence type="ECO:0000313" key="4">
    <source>
        <dbReference type="Proteomes" id="UP000053675"/>
    </source>
</evidence>
<dbReference type="GO" id="GO:0004519">
    <property type="term" value="F:endonuclease activity"/>
    <property type="evidence" value="ECO:0007669"/>
    <property type="project" value="UniProtKB-KW"/>
</dbReference>
<keyword evidence="3" id="KW-0378">Hydrolase</keyword>
<dbReference type="SUPFAM" id="SSF56219">
    <property type="entry name" value="DNase I-like"/>
    <property type="match status" value="1"/>
</dbReference>
<feature type="domain" description="Endonuclease/exonuclease/phosphatase" evidence="2">
    <location>
        <begin position="108"/>
        <end position="311"/>
    </location>
</feature>
<comment type="caution">
    <text evidence="3">The sequence shown here is derived from an EMBL/GenBank/DDBJ whole genome shotgun (WGS) entry which is preliminary data.</text>
</comment>
<proteinExistence type="predicted"/>
<dbReference type="STRING" id="472175.EL18_02470"/>
<dbReference type="Pfam" id="PF03372">
    <property type="entry name" value="Exo_endo_phos"/>
    <property type="match status" value="1"/>
</dbReference>
<gene>
    <name evidence="3" type="ORF">EL18_02470</name>
</gene>
<dbReference type="EMBL" id="JMQM01000001">
    <property type="protein sequence ID" value="KFB11422.1"/>
    <property type="molecule type" value="Genomic_DNA"/>
</dbReference>
<evidence type="ECO:0000259" key="2">
    <source>
        <dbReference type="Pfam" id="PF03372"/>
    </source>
</evidence>
<dbReference type="OrthoDB" id="3808618at2"/>
<dbReference type="eggNOG" id="COG3021">
    <property type="taxonomic scope" value="Bacteria"/>
</dbReference>
<keyword evidence="3" id="KW-0269">Exonuclease</keyword>
<feature type="transmembrane region" description="Helical" evidence="1">
    <location>
        <begin position="64"/>
        <end position="81"/>
    </location>
</feature>
<dbReference type="PATRIC" id="fig|472175.3.peg.2462"/>
<keyword evidence="3" id="KW-0540">Nuclease</keyword>
<keyword evidence="1" id="KW-1133">Transmembrane helix</keyword>
<dbReference type="RefSeq" id="WP_036483356.1">
    <property type="nucleotide sequence ID" value="NZ_JMQM01000001.1"/>
</dbReference>
<protein>
    <submittedName>
        <fullName evidence="3">Endonuclease/exonuclease/phosphatase</fullName>
    </submittedName>
</protein>
<dbReference type="Proteomes" id="UP000053675">
    <property type="component" value="Unassembled WGS sequence"/>
</dbReference>
<sequence>MLRTFFSGLLATIIVVLTGASLISLVDTNVWWVRMADFPRLHYLVLLLVLLIAFAMTLRGRRKVLAVIALFAAAGMSYNFYKLYPYIHVADREAETCAPDQRFSILVANVKLENRNADRLLTLVRDEEPDIFLALETNEWWDEQLAPLAESFGNTAQKITGSYFGMHLFSRFALENTRIINPVAQDTPAIETELLLESGERIRFLGLHPRPPHPNQRSIGRDAQLMWAALKAREADLPVVLAGDLNAVPWEKTVERLQRVGRFMDPRQRFGYMATYDANSWWMRWPLDQVLHQGALATLSYEVLPSFGSDHYPIKITLCASPSDQEPPPMEEDDLQRARRDIDLAQEG</sequence>
<keyword evidence="1" id="KW-0472">Membrane</keyword>
<dbReference type="InterPro" id="IPR005135">
    <property type="entry name" value="Endo/exonuclease/phosphatase"/>
</dbReference>
<dbReference type="Gene3D" id="3.60.10.10">
    <property type="entry name" value="Endonuclease/exonuclease/phosphatase"/>
    <property type="match status" value="1"/>
</dbReference>
<name>A0A084UEN6_9HYPH</name>
<keyword evidence="4" id="KW-1185">Reference proteome</keyword>
<evidence type="ECO:0000313" key="3">
    <source>
        <dbReference type="EMBL" id="KFB11422.1"/>
    </source>
</evidence>
<accession>A0A084UEN6</accession>
<organism evidence="3 4">
    <name type="scientific">Nitratireductor basaltis</name>
    <dbReference type="NCBI Taxonomy" id="472175"/>
    <lineage>
        <taxon>Bacteria</taxon>
        <taxon>Pseudomonadati</taxon>
        <taxon>Pseudomonadota</taxon>
        <taxon>Alphaproteobacteria</taxon>
        <taxon>Hyphomicrobiales</taxon>
        <taxon>Phyllobacteriaceae</taxon>
        <taxon>Nitratireductor</taxon>
    </lineage>
</organism>
<evidence type="ECO:0000256" key="1">
    <source>
        <dbReference type="SAM" id="Phobius"/>
    </source>
</evidence>
<keyword evidence="1" id="KW-0812">Transmembrane</keyword>
<feature type="transmembrane region" description="Helical" evidence="1">
    <location>
        <begin position="41"/>
        <end position="57"/>
    </location>
</feature>
<dbReference type="GO" id="GO:0004527">
    <property type="term" value="F:exonuclease activity"/>
    <property type="evidence" value="ECO:0007669"/>
    <property type="project" value="UniProtKB-KW"/>
</dbReference>
<dbReference type="AlphaFoldDB" id="A0A084UEN6"/>